<dbReference type="AlphaFoldDB" id="A0A2M9YCR3"/>
<dbReference type="InterPro" id="IPR048494">
    <property type="entry name" value="Dit-like_N"/>
</dbReference>
<feature type="domain" description="Dit-like phage tail protein N-terminal" evidence="1">
    <location>
        <begin position="30"/>
        <end position="155"/>
    </location>
</feature>
<name>A0A2M9YCR3_9LEPT</name>
<proteinExistence type="predicted"/>
<organism evidence="2 3">
    <name type="scientific">Leptospira saintgironsiae</name>
    <dbReference type="NCBI Taxonomy" id="2023183"/>
    <lineage>
        <taxon>Bacteria</taxon>
        <taxon>Pseudomonadati</taxon>
        <taxon>Spirochaetota</taxon>
        <taxon>Spirochaetia</taxon>
        <taxon>Leptospirales</taxon>
        <taxon>Leptospiraceae</taxon>
        <taxon>Leptospira</taxon>
    </lineage>
</organism>
<evidence type="ECO:0000313" key="2">
    <source>
        <dbReference type="EMBL" id="PJZ49216.1"/>
    </source>
</evidence>
<dbReference type="Proteomes" id="UP000231926">
    <property type="component" value="Unassembled WGS sequence"/>
</dbReference>
<dbReference type="Pfam" id="PF21821">
    <property type="entry name" value="Dit_like"/>
    <property type="match status" value="1"/>
</dbReference>
<evidence type="ECO:0000259" key="1">
    <source>
        <dbReference type="Pfam" id="PF21821"/>
    </source>
</evidence>
<keyword evidence="3" id="KW-1185">Reference proteome</keyword>
<accession>A0A2M9YCR3</accession>
<dbReference type="OrthoDB" id="329887at2"/>
<comment type="caution">
    <text evidence="2">The sequence shown here is derived from an EMBL/GenBank/DDBJ whole genome shotgun (WGS) entry which is preliminary data.</text>
</comment>
<gene>
    <name evidence="2" type="ORF">CH362_07685</name>
</gene>
<evidence type="ECO:0000313" key="3">
    <source>
        <dbReference type="Proteomes" id="UP000231926"/>
    </source>
</evidence>
<dbReference type="RefSeq" id="WP_100709792.1">
    <property type="nucleotide sequence ID" value="NZ_NPDR01000003.1"/>
</dbReference>
<reference evidence="2 3" key="1">
    <citation type="submission" date="2017-07" db="EMBL/GenBank/DDBJ databases">
        <title>Leptospira spp. isolated from tropical soils.</title>
        <authorList>
            <person name="Thibeaux R."/>
            <person name="Iraola G."/>
            <person name="Ferres I."/>
            <person name="Bierque E."/>
            <person name="Girault D."/>
            <person name="Soupe-Gilbert M.-E."/>
            <person name="Picardeau M."/>
            <person name="Goarant C."/>
        </authorList>
    </citation>
    <scope>NUCLEOTIDE SEQUENCE [LARGE SCALE GENOMIC DNA]</scope>
    <source>
        <strain evidence="2 3">FH4-C-A2</strain>
    </source>
</reference>
<dbReference type="EMBL" id="NPDR01000003">
    <property type="protein sequence ID" value="PJZ49216.1"/>
    <property type="molecule type" value="Genomic_DNA"/>
</dbReference>
<protein>
    <recommendedName>
        <fullName evidence="1">Dit-like phage tail protein N-terminal domain-containing protein</fullName>
    </recommendedName>
</protein>
<sequence length="188" mass="20341">MPALVQRAKSALFGERVQAYLSSSGTDLTLDSTISITKDRSANITSHAIEKGADITDHVADEPIGISLSAVISDADWDPLDPLAFLNKTVRERLDLLYQWMDNKEIVTFYSYDEDIENLIVESVSEEQTVDLGSGRKLSLKLKKINIVEAKKAEVTLKSPVPKTGQAATATKQVSGNAGVGKGVCKGF</sequence>